<comment type="caution">
    <text evidence="1">The sequence shown here is derived from an EMBL/GenBank/DDBJ whole genome shotgun (WGS) entry which is preliminary data.</text>
</comment>
<reference evidence="1 2" key="1">
    <citation type="submission" date="2018-08" db="EMBL/GenBank/DDBJ databases">
        <title>Genomic investigation of the strawberry pathogen Phytophthora fragariae indicates pathogenicity is determined by transcriptional variation in three key races.</title>
        <authorList>
            <person name="Adams T.M."/>
            <person name="Armitage A.D."/>
            <person name="Sobczyk M.K."/>
            <person name="Bates H.J."/>
            <person name="Dunwell J.M."/>
            <person name="Nellist C.F."/>
            <person name="Harrison R.J."/>
        </authorList>
    </citation>
    <scope>NUCLEOTIDE SEQUENCE [LARGE SCALE GENOMIC DNA]</scope>
    <source>
        <strain evidence="1 2">SCRP333</strain>
    </source>
</reference>
<protein>
    <submittedName>
        <fullName evidence="1">Uncharacterized protein</fullName>
    </submittedName>
</protein>
<evidence type="ECO:0000313" key="2">
    <source>
        <dbReference type="Proteomes" id="UP000434957"/>
    </source>
</evidence>
<keyword evidence="2" id="KW-1185">Reference proteome</keyword>
<name>A0A6A4FTU8_9STRA</name>
<dbReference type="EMBL" id="QXFT01000204">
    <property type="protein sequence ID" value="KAE9351022.1"/>
    <property type="molecule type" value="Genomic_DNA"/>
</dbReference>
<dbReference type="Proteomes" id="UP000434957">
    <property type="component" value="Unassembled WGS sequence"/>
</dbReference>
<gene>
    <name evidence="1" type="ORF">PR003_g5076</name>
</gene>
<evidence type="ECO:0000313" key="1">
    <source>
        <dbReference type="EMBL" id="KAE9351022.1"/>
    </source>
</evidence>
<organism evidence="1 2">
    <name type="scientific">Phytophthora rubi</name>
    <dbReference type="NCBI Taxonomy" id="129364"/>
    <lineage>
        <taxon>Eukaryota</taxon>
        <taxon>Sar</taxon>
        <taxon>Stramenopiles</taxon>
        <taxon>Oomycota</taxon>
        <taxon>Peronosporomycetes</taxon>
        <taxon>Peronosporales</taxon>
        <taxon>Peronosporaceae</taxon>
        <taxon>Phytophthora</taxon>
    </lineage>
</organism>
<dbReference type="AlphaFoldDB" id="A0A6A4FTU8"/>
<sequence length="108" mass="12459">MAGKIVNAVQKKELDGKSLMELLHQGFEHLIKAKGMRHARRPTRKQLSLSVLVMDICSVNEATACGAIMFLFIIDEATRYKWVFLLEKKSEATYYIIKLLNELRTQFK</sequence>
<proteinExistence type="predicted"/>
<accession>A0A6A4FTU8</accession>